<dbReference type="InterPro" id="IPR004843">
    <property type="entry name" value="Calcineurin-like_PHP"/>
</dbReference>
<feature type="domain" description="5'-Nucleotidase C-terminal" evidence="4">
    <location>
        <begin position="436"/>
        <end position="619"/>
    </location>
</feature>
<dbReference type="Pfam" id="PF02872">
    <property type="entry name" value="5_nucleotid_C"/>
    <property type="match status" value="1"/>
</dbReference>
<dbReference type="Pfam" id="PF00149">
    <property type="entry name" value="Metallophos"/>
    <property type="match status" value="1"/>
</dbReference>
<dbReference type="InterPro" id="IPR036907">
    <property type="entry name" value="5'-Nucleotdase_C_sf"/>
</dbReference>
<evidence type="ECO:0000259" key="3">
    <source>
        <dbReference type="Pfam" id="PF00149"/>
    </source>
</evidence>
<comment type="caution">
    <text evidence="5">The sequence shown here is derived from an EMBL/GenBank/DDBJ whole genome shotgun (WGS) entry which is preliminary data.</text>
</comment>
<dbReference type="PANTHER" id="PTHR11575">
    <property type="entry name" value="5'-NUCLEOTIDASE-RELATED"/>
    <property type="match status" value="1"/>
</dbReference>
<dbReference type="SUPFAM" id="SSF56300">
    <property type="entry name" value="Metallo-dependent phosphatases"/>
    <property type="match status" value="1"/>
</dbReference>
<dbReference type="InterPro" id="IPR029052">
    <property type="entry name" value="Metallo-depent_PP-like"/>
</dbReference>
<sequence length="657" mass="68568">MLAKTLFALTLAAALPAVSHACVTPDTSVNVTFGSYDTGVSNRVVSGACTIDDLFNDEQAWGSQAAFIAHASTVSFELYRDKKISAVERARLMAAAQASGVGSTLKVKIIGFNDFHGYIKAREGSSSNPGVASFAYKINQLRAQNPLNAVVSAGDLIGASPLTSALFKDEPTIEAMNRIKIDFNAVGNHEFDEGKAELLRMQNGGNHPTDLFSGKGLAADLKNGAFAGANFKFLAANVVESDTMTTIFPGVGVKDFLGNKVAFVGMTLESTPTIVSPSGVAGLTFKDEADTVNALVPQLKAQGINSIVVLIHEGGFATLSGGVCSGMSGAIVDIVNRLDPAIDLVISGHTHQEYNCLINNSAGKPVRVTSAGQYARRLTDIDMVIDTKTKDVVSITAANIVVPVPATANNTVPLDASLQEVVNHYDALAAVPASRVVGQITATITRTQNNAGESALGDLIADAQLAATKPVGFGEAVIAFMNPGGIRADLPYSAAGKVDGNVTYGEAFTVQPFGNSLVTLTLTGAQIYALLEQQWGSAQPFPRMLQVSQGFSYTHSFPLPLDRNLDAAEGVIFTTSVRGNSYVVPGSVKINGVAVDANTSYRVTVNSFLADGGDTFTVLMGGTNRLGGAVDTDALEAYFTASPGGVAPSTLNRITRQ</sequence>
<keyword evidence="2" id="KW-0547">Nucleotide-binding</keyword>
<dbReference type="InterPro" id="IPR008334">
    <property type="entry name" value="5'-Nucleotdase_C"/>
</dbReference>
<dbReference type="EMBL" id="BAABLD010000008">
    <property type="protein sequence ID" value="GAA5163535.1"/>
    <property type="molecule type" value="Genomic_DNA"/>
</dbReference>
<dbReference type="SUPFAM" id="SSF55816">
    <property type="entry name" value="5'-nucleotidase (syn. UDP-sugar hydrolase), C-terminal domain"/>
    <property type="match status" value="1"/>
</dbReference>
<dbReference type="Proteomes" id="UP001500547">
    <property type="component" value="Unassembled WGS sequence"/>
</dbReference>
<dbReference type="Gene3D" id="3.60.21.10">
    <property type="match status" value="1"/>
</dbReference>
<dbReference type="PRINTS" id="PR01607">
    <property type="entry name" value="APYRASEFAMLY"/>
</dbReference>
<proteinExistence type="inferred from homology"/>
<gene>
    <name evidence="5" type="ORF">GCM10025770_15880</name>
</gene>
<protein>
    <submittedName>
        <fullName evidence="5">Bifunctional metallophosphatase/5'-nucleotidase</fullName>
    </submittedName>
</protein>
<organism evidence="5 6">
    <name type="scientific">Viridibacterium curvum</name>
    <dbReference type="NCBI Taxonomy" id="1101404"/>
    <lineage>
        <taxon>Bacteria</taxon>
        <taxon>Pseudomonadati</taxon>
        <taxon>Pseudomonadota</taxon>
        <taxon>Betaproteobacteria</taxon>
        <taxon>Rhodocyclales</taxon>
        <taxon>Rhodocyclaceae</taxon>
        <taxon>Viridibacterium</taxon>
    </lineage>
</organism>
<evidence type="ECO:0000313" key="6">
    <source>
        <dbReference type="Proteomes" id="UP001500547"/>
    </source>
</evidence>
<reference evidence="6" key="1">
    <citation type="journal article" date="2019" name="Int. J. Syst. Evol. Microbiol.">
        <title>The Global Catalogue of Microorganisms (GCM) 10K type strain sequencing project: providing services to taxonomists for standard genome sequencing and annotation.</title>
        <authorList>
            <consortium name="The Broad Institute Genomics Platform"/>
            <consortium name="The Broad Institute Genome Sequencing Center for Infectious Disease"/>
            <person name="Wu L."/>
            <person name="Ma J."/>
        </authorList>
    </citation>
    <scope>NUCLEOTIDE SEQUENCE [LARGE SCALE GENOMIC DNA]</scope>
    <source>
        <strain evidence="6">JCM 18715</strain>
    </source>
</reference>
<evidence type="ECO:0000259" key="4">
    <source>
        <dbReference type="Pfam" id="PF02872"/>
    </source>
</evidence>
<name>A0ABP9QKP0_9RHOO</name>
<feature type="signal peptide" evidence="2">
    <location>
        <begin position="1"/>
        <end position="21"/>
    </location>
</feature>
<keyword evidence="1 2" id="KW-0732">Signal</keyword>
<evidence type="ECO:0000256" key="2">
    <source>
        <dbReference type="RuleBase" id="RU362119"/>
    </source>
</evidence>
<feature type="domain" description="Calcineurin-like phosphoesterase" evidence="3">
    <location>
        <begin position="108"/>
        <end position="352"/>
    </location>
</feature>
<dbReference type="RefSeq" id="WP_345532359.1">
    <property type="nucleotide sequence ID" value="NZ_BAABLD010000008.1"/>
</dbReference>
<keyword evidence="2" id="KW-0378">Hydrolase</keyword>
<dbReference type="InterPro" id="IPR006179">
    <property type="entry name" value="5_nucleotidase/apyrase"/>
</dbReference>
<dbReference type="Gene3D" id="3.90.780.10">
    <property type="entry name" value="5'-Nucleotidase, C-terminal domain"/>
    <property type="match status" value="1"/>
</dbReference>
<evidence type="ECO:0000313" key="5">
    <source>
        <dbReference type="EMBL" id="GAA5163535.1"/>
    </source>
</evidence>
<accession>A0ABP9QKP0</accession>
<comment type="similarity">
    <text evidence="2">Belongs to the 5'-nucleotidase family.</text>
</comment>
<evidence type="ECO:0000256" key="1">
    <source>
        <dbReference type="ARBA" id="ARBA00022729"/>
    </source>
</evidence>
<feature type="chain" id="PRO_5045004793" evidence="2">
    <location>
        <begin position="22"/>
        <end position="657"/>
    </location>
</feature>
<keyword evidence="6" id="KW-1185">Reference proteome</keyword>
<dbReference type="PANTHER" id="PTHR11575:SF24">
    <property type="entry name" value="5'-NUCLEOTIDASE"/>
    <property type="match status" value="1"/>
</dbReference>